<dbReference type="GO" id="GO:0005829">
    <property type="term" value="C:cytosol"/>
    <property type="evidence" value="ECO:0007669"/>
    <property type="project" value="TreeGrafter"/>
</dbReference>
<dbReference type="PANTHER" id="PTHR11359">
    <property type="entry name" value="AMP DEAMINASE"/>
    <property type="match status" value="1"/>
</dbReference>
<keyword evidence="14" id="KW-1185">Reference proteome</keyword>
<reference evidence="13 14" key="1">
    <citation type="submission" date="2017-06" db="EMBL/GenBank/DDBJ databases">
        <title>A platform for efficient transgenesis in Macrostomum lignano, a flatworm model organism for stem cell research.</title>
        <authorList>
            <person name="Berezikov E."/>
        </authorList>
    </citation>
    <scope>NUCLEOTIDE SEQUENCE [LARGE SCALE GENOMIC DNA]</scope>
    <source>
        <strain evidence="13">DV1</strain>
        <tissue evidence="13">Whole organism</tissue>
    </source>
</reference>
<keyword evidence="7" id="KW-0862">Zinc</keyword>
<evidence type="ECO:0000256" key="5">
    <source>
        <dbReference type="ARBA" id="ARBA00022723"/>
    </source>
</evidence>
<evidence type="ECO:0000256" key="1">
    <source>
        <dbReference type="ARBA" id="ARBA00001947"/>
    </source>
</evidence>
<keyword evidence="8" id="KW-0546">Nucleotide metabolism</keyword>
<keyword evidence="5" id="KW-0479">Metal-binding</keyword>
<comment type="function">
    <text evidence="9">AMP deaminase plays a critical role in energy metabolism. Catalyzes the deamination of AMP to IMP and plays an important role in the purine nucleotide cycle.</text>
</comment>
<dbReference type="SUPFAM" id="SSF51556">
    <property type="entry name" value="Metallo-dependent hydrolases"/>
    <property type="match status" value="1"/>
</dbReference>
<comment type="caution">
    <text evidence="13">The sequence shown here is derived from an EMBL/GenBank/DDBJ whole genome shotgun (WGS) entry which is preliminary data.</text>
</comment>
<comment type="similarity">
    <text evidence="3">Belongs to the metallo-dependent hydrolases superfamily. Adenosine and AMP deaminases family.</text>
</comment>
<feature type="compositionally biased region" description="Pro residues" evidence="12">
    <location>
        <begin position="148"/>
        <end position="160"/>
    </location>
</feature>
<evidence type="ECO:0000256" key="3">
    <source>
        <dbReference type="ARBA" id="ARBA00006676"/>
    </source>
</evidence>
<dbReference type="GO" id="GO:0032264">
    <property type="term" value="P:IMP salvage"/>
    <property type="evidence" value="ECO:0007669"/>
    <property type="project" value="InterPro"/>
</dbReference>
<dbReference type="EMBL" id="NIVC01000601">
    <property type="protein sequence ID" value="PAA80018.1"/>
    <property type="molecule type" value="Genomic_DNA"/>
</dbReference>
<evidence type="ECO:0000313" key="14">
    <source>
        <dbReference type="Proteomes" id="UP000215902"/>
    </source>
</evidence>
<evidence type="ECO:0000256" key="6">
    <source>
        <dbReference type="ARBA" id="ARBA00022801"/>
    </source>
</evidence>
<dbReference type="GO" id="GO:0046033">
    <property type="term" value="P:AMP metabolic process"/>
    <property type="evidence" value="ECO:0007669"/>
    <property type="project" value="TreeGrafter"/>
</dbReference>
<sequence>PQMNTSSSSEEIFPDTAGCQDDADSSSSSSSSGSNSNAASSTLKRRRLRSPESQQQQQQQQQRTDDSGSEKEDCSRSRRGSNDDDDDDMLESAELMESLGAEILHRVAGSGGNSATPFNVSKFPIQRIESDLHKMEHFQHQHQHQLAVPPPPPPPPPPAPQLVLDDGHTRSIQFKRIHVTEDEQQLGFSVSVASDESAAEACGHLTWALRARRGYMATAGQPFCQTAARYLARRGSSDGSAGEASAAAAAAAAAATPGPASVSSALQAPAADGEEAPVFSRSESGEAAVAIEMRGGVFHLLAADGNALRLPGLRYADRDAFLSDHKILIALTSDGPLKSYCFRRLSFLLAKHQLHSLLNEFAEGAEQKLVPHRDFYNIRKVDNHIHGASAMNQKHLLRFIKRCLKACPGEKVYVDKSGQLLSLKEIFEAMKITAYDLNIDMLDVHADKHTFQRFDKFNSKYNPLGRNHLREVFLKSDNYIGGRFFAQLLREVMQDLRNSTYQNAELRLSIYGRSSNEWHRLASWAHEHRMLDFGDNVRWIIQVPRLFDVYRRHGQLDNFQTFLDNLFRPLFDATMDPEGHPQLASFLQSVVAFDSVDDESKPESVVFDRDSPEPADWTDADRNPPYAYYLYYMYANLVPLNALRKARGIQPITLRPHCGEAGPVHHLATAFLLADNINHGLLLRKAPVLQYLYYLAQVPMAMSPLSNNSLFLPYSRSPLPDFLARGLCVTLSTDDPLMFHFTKEPLMEEYSIAAQVWKLSNTDMCELARNSVLMSGFPHDVKQRWLGSGYQLEGVPGNDIRHTNLPSIRVAFRYETLLHELDLVTAPPCHHGGGSVSSSNHQQQQRHSSGGGGGSRRVSRSHSLHGGVSGTSPLPGPAMFLP</sequence>
<feature type="non-terminal residue" evidence="13">
    <location>
        <position position="1"/>
    </location>
</feature>
<accession>A0A267G1R4</accession>
<dbReference type="AlphaFoldDB" id="A0A267G1R4"/>
<name>A0A267G1R4_9PLAT</name>
<dbReference type="PANTHER" id="PTHR11359:SF0">
    <property type="entry name" value="AMP DEAMINASE"/>
    <property type="match status" value="1"/>
</dbReference>
<dbReference type="Proteomes" id="UP000215902">
    <property type="component" value="Unassembled WGS sequence"/>
</dbReference>
<evidence type="ECO:0000256" key="10">
    <source>
        <dbReference type="ARBA" id="ARBA00068747"/>
    </source>
</evidence>
<evidence type="ECO:0000256" key="7">
    <source>
        <dbReference type="ARBA" id="ARBA00022833"/>
    </source>
</evidence>
<evidence type="ECO:0000256" key="11">
    <source>
        <dbReference type="ARBA" id="ARBA00079810"/>
    </source>
</evidence>
<feature type="compositionally biased region" description="Polar residues" evidence="12">
    <location>
        <begin position="1"/>
        <end position="10"/>
    </location>
</feature>
<evidence type="ECO:0000256" key="9">
    <source>
        <dbReference type="ARBA" id="ARBA00054146"/>
    </source>
</evidence>
<evidence type="ECO:0000256" key="12">
    <source>
        <dbReference type="SAM" id="MobiDB-lite"/>
    </source>
</evidence>
<keyword evidence="6" id="KW-0378">Hydrolase</keyword>
<gene>
    <name evidence="13" type="ORF">BOX15_Mlig000037g3</name>
</gene>
<evidence type="ECO:0000256" key="2">
    <source>
        <dbReference type="ARBA" id="ARBA00004955"/>
    </source>
</evidence>
<dbReference type="NCBIfam" id="TIGR01429">
    <property type="entry name" value="AMP_deaminase"/>
    <property type="match status" value="1"/>
</dbReference>
<dbReference type="STRING" id="282301.A0A267G1R4"/>
<dbReference type="OrthoDB" id="1723809at2759"/>
<feature type="region of interest" description="Disordered" evidence="12">
    <location>
        <begin position="1"/>
        <end position="91"/>
    </location>
</feature>
<dbReference type="Pfam" id="PF19326">
    <property type="entry name" value="AMP_deaminase"/>
    <property type="match status" value="1"/>
</dbReference>
<evidence type="ECO:0000313" key="13">
    <source>
        <dbReference type="EMBL" id="PAA80018.1"/>
    </source>
</evidence>
<evidence type="ECO:0000256" key="4">
    <source>
        <dbReference type="ARBA" id="ARBA00012775"/>
    </source>
</evidence>
<dbReference type="GO" id="GO:0046872">
    <property type="term" value="F:metal ion binding"/>
    <property type="evidence" value="ECO:0007669"/>
    <property type="project" value="UniProtKB-KW"/>
</dbReference>
<feature type="compositionally biased region" description="Basic and acidic residues" evidence="12">
    <location>
        <begin position="63"/>
        <end position="82"/>
    </location>
</feature>
<protein>
    <recommendedName>
        <fullName evidence="10">AMP deaminase 2</fullName>
        <ecNumber evidence="4">3.5.4.6</ecNumber>
    </recommendedName>
    <alternativeName>
        <fullName evidence="11">AMP deaminase isoform L</fullName>
    </alternativeName>
</protein>
<dbReference type="GO" id="GO:0003876">
    <property type="term" value="F:AMP deaminase activity"/>
    <property type="evidence" value="ECO:0007669"/>
    <property type="project" value="UniProtKB-EC"/>
</dbReference>
<comment type="pathway">
    <text evidence="2">Purine metabolism; IMP biosynthesis via salvage pathway; IMP from AMP: step 1/1.</text>
</comment>
<feature type="region of interest" description="Disordered" evidence="12">
    <location>
        <begin position="829"/>
        <end position="882"/>
    </location>
</feature>
<organism evidence="13 14">
    <name type="scientific">Macrostomum lignano</name>
    <dbReference type="NCBI Taxonomy" id="282301"/>
    <lineage>
        <taxon>Eukaryota</taxon>
        <taxon>Metazoa</taxon>
        <taxon>Spiralia</taxon>
        <taxon>Lophotrochozoa</taxon>
        <taxon>Platyhelminthes</taxon>
        <taxon>Rhabditophora</taxon>
        <taxon>Macrostomorpha</taxon>
        <taxon>Macrostomida</taxon>
        <taxon>Macrostomidae</taxon>
        <taxon>Macrostomum</taxon>
    </lineage>
</organism>
<feature type="compositionally biased region" description="Low complexity" evidence="12">
    <location>
        <begin position="836"/>
        <end position="848"/>
    </location>
</feature>
<dbReference type="EC" id="3.5.4.6" evidence="4"/>
<dbReference type="FunFam" id="4.10.800.20:FF:000001">
    <property type="entry name" value="AMP deaminase"/>
    <property type="match status" value="1"/>
</dbReference>
<dbReference type="InterPro" id="IPR032466">
    <property type="entry name" value="Metal_Hydrolase"/>
</dbReference>
<dbReference type="Gene3D" id="3.20.20.140">
    <property type="entry name" value="Metal-dependent hydrolases"/>
    <property type="match status" value="1"/>
</dbReference>
<dbReference type="Gene3D" id="4.10.800.20">
    <property type="match status" value="1"/>
</dbReference>
<proteinExistence type="inferred from homology"/>
<evidence type="ECO:0000256" key="8">
    <source>
        <dbReference type="ARBA" id="ARBA00023080"/>
    </source>
</evidence>
<dbReference type="PIRSF" id="PIRSF001251">
    <property type="entry name" value="AMP_deaminase_met"/>
    <property type="match status" value="1"/>
</dbReference>
<dbReference type="InterPro" id="IPR006329">
    <property type="entry name" value="AMPD"/>
</dbReference>
<feature type="compositionally biased region" description="Low complexity" evidence="12">
    <location>
        <begin position="25"/>
        <end position="41"/>
    </location>
</feature>
<feature type="region of interest" description="Disordered" evidence="12">
    <location>
        <begin position="139"/>
        <end position="160"/>
    </location>
</feature>
<comment type="cofactor">
    <cofactor evidence="1">
        <name>Zn(2+)</name>
        <dbReference type="ChEBI" id="CHEBI:29105"/>
    </cofactor>
</comment>
<dbReference type="FunFam" id="3.20.20.140:FF:000035">
    <property type="entry name" value="Probable amp deaminase"/>
    <property type="match status" value="1"/>
</dbReference>